<dbReference type="GO" id="GO:0102682">
    <property type="term" value="F:cytokinin riboside 5'-monophosphate phosphoribohydrolase activity"/>
    <property type="evidence" value="ECO:0007669"/>
    <property type="project" value="RHEA"/>
</dbReference>
<keyword evidence="1" id="KW-0203">Cytokinin biosynthesis</keyword>
<dbReference type="GO" id="GO:0003677">
    <property type="term" value="F:DNA binding"/>
    <property type="evidence" value="ECO:0007669"/>
    <property type="project" value="UniProtKB-KW"/>
</dbReference>
<organism evidence="3 4">
    <name type="scientific">Corynebacterium auriscanis</name>
    <dbReference type="NCBI Taxonomy" id="99807"/>
    <lineage>
        <taxon>Bacteria</taxon>
        <taxon>Bacillati</taxon>
        <taxon>Actinomycetota</taxon>
        <taxon>Actinomycetes</taxon>
        <taxon>Mycobacteriales</taxon>
        <taxon>Corynebacteriaceae</taxon>
        <taxon>Corynebacterium</taxon>
    </lineage>
</organism>
<dbReference type="AlphaFoldDB" id="A0A0A2DGQ6"/>
<evidence type="ECO:0000256" key="1">
    <source>
        <dbReference type="RuleBase" id="RU363015"/>
    </source>
</evidence>
<dbReference type="SUPFAM" id="SSF102405">
    <property type="entry name" value="MCP/YpsA-like"/>
    <property type="match status" value="1"/>
</dbReference>
<evidence type="ECO:0000313" key="3">
    <source>
        <dbReference type="EMBL" id="KGM18358.1"/>
    </source>
</evidence>
<comment type="catalytic activity">
    <reaction evidence="1">
        <text>N(6)-(dimethylallyl)adenosine 5'-phosphate + H2O = N(6)-dimethylallyladenine + D-ribose 5-phosphate</text>
        <dbReference type="Rhea" id="RHEA:48560"/>
        <dbReference type="ChEBI" id="CHEBI:15377"/>
        <dbReference type="ChEBI" id="CHEBI:17660"/>
        <dbReference type="ChEBI" id="CHEBI:57526"/>
        <dbReference type="ChEBI" id="CHEBI:78346"/>
        <dbReference type="EC" id="3.2.2.n1"/>
    </reaction>
</comment>
<gene>
    <name evidence="3" type="ORF">MA47_08060</name>
</gene>
<protein>
    <recommendedName>
        <fullName evidence="1">Cytokinin riboside 5'-monophosphate phosphoribohydrolase</fullName>
        <ecNumber evidence="1">3.2.2.n1</ecNumber>
    </recommendedName>
</protein>
<feature type="region of interest" description="Disordered" evidence="2">
    <location>
        <begin position="251"/>
        <end position="286"/>
    </location>
</feature>
<comment type="catalytic activity">
    <reaction evidence="1">
        <text>9-ribosyl-trans-zeatin 5'-phosphate + H2O = trans-zeatin + D-ribose 5-phosphate</text>
        <dbReference type="Rhea" id="RHEA:48564"/>
        <dbReference type="ChEBI" id="CHEBI:15377"/>
        <dbReference type="ChEBI" id="CHEBI:16522"/>
        <dbReference type="ChEBI" id="CHEBI:78346"/>
        <dbReference type="ChEBI" id="CHEBI:87947"/>
        <dbReference type="EC" id="3.2.2.n1"/>
    </reaction>
</comment>
<keyword evidence="3" id="KW-0238">DNA-binding</keyword>
<comment type="caution">
    <text evidence="3">The sequence shown here is derived from an EMBL/GenBank/DDBJ whole genome shotgun (WGS) entry which is preliminary data.</text>
</comment>
<dbReference type="GeneID" id="300553198"/>
<dbReference type="RefSeq" id="WP_035115098.1">
    <property type="nucleotide sequence ID" value="NZ_CP047046.1"/>
</dbReference>
<sequence length="286" mass="32488">MTPPQETRYRGPVILRGRQREDGETSTTDQRLLRDQQETDWLHTDPWRVMRIQAEFIDGFGALAKLPKAITVFGSARIKEGHPYYETGVQLGEAIHKAGYATITGGGPGLMEAPNRGAQEAGGMSIGLGIELPMEQGLNRWVDMGINFRYFFVRKTMFLKYSQAFICLPGGFGTLDELFESLVMVQTGKIQRFPIILIGSEFWGGLVDWIRTRLVDEGMISPEDVDLFYVTDDPLEAVRICQDTHNGQVESLEEEKEKLREQQRQVQRRIDNLTRGDHFDDPAQPH</sequence>
<dbReference type="FunFam" id="3.40.50.450:FF:000011">
    <property type="entry name" value="TIGR00730 family Rossman fold protein"/>
    <property type="match status" value="1"/>
</dbReference>
<feature type="compositionally biased region" description="Basic and acidic residues" evidence="2">
    <location>
        <begin position="255"/>
        <end position="286"/>
    </location>
</feature>
<dbReference type="EMBL" id="JRVJ01000015">
    <property type="protein sequence ID" value="KGM18358.1"/>
    <property type="molecule type" value="Genomic_DNA"/>
</dbReference>
<accession>A0A0A2DGQ6</accession>
<dbReference type="PANTHER" id="PTHR43393">
    <property type="entry name" value="CYTOKININ RIBOSIDE 5'-MONOPHOSPHATE PHOSPHORIBOHYDROLASE"/>
    <property type="match status" value="1"/>
</dbReference>
<keyword evidence="4" id="KW-1185">Reference proteome</keyword>
<dbReference type="EC" id="3.2.2.n1" evidence="1"/>
<dbReference type="InterPro" id="IPR031100">
    <property type="entry name" value="LOG_fam"/>
</dbReference>
<dbReference type="InterPro" id="IPR005269">
    <property type="entry name" value="LOG"/>
</dbReference>
<dbReference type="Gene3D" id="3.40.50.450">
    <property type="match status" value="1"/>
</dbReference>
<reference evidence="3 4" key="1">
    <citation type="submission" date="2014-10" db="EMBL/GenBank/DDBJ databases">
        <title>Whole Genome sequence of Corynebacterium auriscanis strain CIP 106629.</title>
        <authorList>
            <person name="Hassan S.S."/>
            <person name="Jamal S.B."/>
            <person name="Tiwari S."/>
            <person name="Oliveira L.D.C."/>
            <person name="Souza F."/>
            <person name="Mariano D.C."/>
            <person name="Almeida S."/>
            <person name="Dorella F."/>
            <person name="Pereira F."/>
            <person name="Carvalho A."/>
            <person name="Leal C.A."/>
            <person name="Soares S.D.C."/>
            <person name="Figueiredo H.C."/>
            <person name="Silva A."/>
            <person name="Azevedo V.A."/>
        </authorList>
    </citation>
    <scope>NUCLEOTIDE SEQUENCE [LARGE SCALE GENOMIC DNA]</scope>
    <source>
        <strain evidence="3 4">CIP 106629</strain>
    </source>
</reference>
<dbReference type="InterPro" id="IPR052341">
    <property type="entry name" value="LOG_family_nucleotidases"/>
</dbReference>
<dbReference type="Pfam" id="PF03641">
    <property type="entry name" value="Lysine_decarbox"/>
    <property type="match status" value="1"/>
</dbReference>
<dbReference type="GO" id="GO:0005829">
    <property type="term" value="C:cytosol"/>
    <property type="evidence" value="ECO:0007669"/>
    <property type="project" value="TreeGrafter"/>
</dbReference>
<proteinExistence type="inferred from homology"/>
<evidence type="ECO:0000313" key="4">
    <source>
        <dbReference type="Proteomes" id="UP000030145"/>
    </source>
</evidence>
<dbReference type="GO" id="GO:0009691">
    <property type="term" value="P:cytokinin biosynthetic process"/>
    <property type="evidence" value="ECO:0007669"/>
    <property type="project" value="UniProtKB-UniRule"/>
</dbReference>
<dbReference type="Proteomes" id="UP000030145">
    <property type="component" value="Unassembled WGS sequence"/>
</dbReference>
<keyword evidence="1" id="KW-0378">Hydrolase</keyword>
<evidence type="ECO:0000256" key="2">
    <source>
        <dbReference type="SAM" id="MobiDB-lite"/>
    </source>
</evidence>
<dbReference type="NCBIfam" id="TIGR00730">
    <property type="entry name" value="Rossman fold protein, TIGR00730 family"/>
    <property type="match status" value="1"/>
</dbReference>
<dbReference type="PANTHER" id="PTHR43393:SF2">
    <property type="entry name" value="CYTOKININ RIBOSIDE 5'-MONOPHOSPHATE PHOSPHORIBOHYDROLASE"/>
    <property type="match status" value="1"/>
</dbReference>
<comment type="similarity">
    <text evidence="1">Belongs to the LOG family.</text>
</comment>
<feature type="region of interest" description="Disordered" evidence="2">
    <location>
        <begin position="1"/>
        <end position="32"/>
    </location>
</feature>
<name>A0A0A2DGQ6_9CORY</name>